<dbReference type="SUPFAM" id="SSF74650">
    <property type="entry name" value="Galactose mutarotase-like"/>
    <property type="match status" value="1"/>
</dbReference>
<dbReference type="InterPro" id="IPR008183">
    <property type="entry name" value="Aldose_1/G6P_1-epimerase"/>
</dbReference>
<comment type="caution">
    <text evidence="1">The sequence shown here is derived from an EMBL/GenBank/DDBJ whole genome shotgun (WGS) entry which is preliminary data.</text>
</comment>
<evidence type="ECO:0000313" key="2">
    <source>
        <dbReference type="Proteomes" id="UP000288291"/>
    </source>
</evidence>
<proteinExistence type="predicted"/>
<dbReference type="Pfam" id="PF01263">
    <property type="entry name" value="Aldose_epim"/>
    <property type="match status" value="1"/>
</dbReference>
<dbReference type="InterPro" id="IPR014718">
    <property type="entry name" value="GH-type_carb-bd"/>
</dbReference>
<name>A0A437STY1_9LACO</name>
<dbReference type="EMBL" id="RXIA01000021">
    <property type="protein sequence ID" value="RVU70383.1"/>
    <property type="molecule type" value="Genomic_DNA"/>
</dbReference>
<dbReference type="RefSeq" id="WP_103661674.1">
    <property type="nucleotide sequence ID" value="NZ_ML136889.1"/>
</dbReference>
<evidence type="ECO:0000313" key="1">
    <source>
        <dbReference type="EMBL" id="RVU70383.1"/>
    </source>
</evidence>
<protein>
    <submittedName>
        <fullName evidence="1">Aldose epimerase</fullName>
    </submittedName>
</protein>
<organism evidence="1 2">
    <name type="scientific">Lactobacillus xujianguonis</name>
    <dbReference type="NCBI Taxonomy" id="2495899"/>
    <lineage>
        <taxon>Bacteria</taxon>
        <taxon>Bacillati</taxon>
        <taxon>Bacillota</taxon>
        <taxon>Bacilli</taxon>
        <taxon>Lactobacillales</taxon>
        <taxon>Lactobacillaceae</taxon>
        <taxon>Lactobacillus</taxon>
    </lineage>
</organism>
<gene>
    <name evidence="1" type="ORF">EJK17_08060</name>
</gene>
<dbReference type="InterPro" id="IPR011013">
    <property type="entry name" value="Gal_mutarotase_sf_dom"/>
</dbReference>
<reference evidence="1 2" key="1">
    <citation type="submission" date="2018-12" db="EMBL/GenBank/DDBJ databases">
        <authorList>
            <person name="Meng J."/>
        </authorList>
    </citation>
    <scope>NUCLEOTIDE SEQUENCE [LARGE SCALE GENOMIC DNA]</scope>
    <source>
        <strain evidence="1 2">HT111-2</strain>
    </source>
</reference>
<sequence>MQTIDNSLLQVSVDENGAQMNHLVKLADNFDYLQDREGQEHVTVAFPALGHDDNWALKLPWTVVDKGDARVSLTLIDTPKSYKKFPYHFEVMVTYAIEGNQLNVSFYLKNNSNKDMPFSLGFLMPLSQEWQAQTELNKLVLTGPENHSGELTSTDFKLQFADQKADCVCETTLNKESDRTFKLSFTIA</sequence>
<dbReference type="AlphaFoldDB" id="A0A437STY1"/>
<dbReference type="Gene3D" id="2.70.98.10">
    <property type="match status" value="1"/>
</dbReference>
<dbReference type="Proteomes" id="UP000288291">
    <property type="component" value="Unassembled WGS sequence"/>
</dbReference>
<keyword evidence="2" id="KW-1185">Reference proteome</keyword>
<accession>A0A437STY1</accession>
<dbReference type="GO" id="GO:0030246">
    <property type="term" value="F:carbohydrate binding"/>
    <property type="evidence" value="ECO:0007669"/>
    <property type="project" value="InterPro"/>
</dbReference>
<dbReference type="GO" id="GO:0016853">
    <property type="term" value="F:isomerase activity"/>
    <property type="evidence" value="ECO:0007669"/>
    <property type="project" value="InterPro"/>
</dbReference>
<dbReference type="GO" id="GO:0005975">
    <property type="term" value="P:carbohydrate metabolic process"/>
    <property type="evidence" value="ECO:0007669"/>
    <property type="project" value="InterPro"/>
</dbReference>